<feature type="chain" id="PRO_5008001244" description="Beta-lactamase-inhibitor-like PepSY-like domain-containing protein" evidence="1">
    <location>
        <begin position="22"/>
        <end position="145"/>
    </location>
</feature>
<organism evidence="2 3">
    <name type="scientific">Flavisolibacter tropicus</name>
    <dbReference type="NCBI Taxonomy" id="1492898"/>
    <lineage>
        <taxon>Bacteria</taxon>
        <taxon>Pseudomonadati</taxon>
        <taxon>Bacteroidota</taxon>
        <taxon>Chitinophagia</taxon>
        <taxon>Chitinophagales</taxon>
        <taxon>Chitinophagaceae</taxon>
        <taxon>Flavisolibacter</taxon>
    </lineage>
</organism>
<dbReference type="SUPFAM" id="SSF160574">
    <property type="entry name" value="BT0923-like"/>
    <property type="match status" value="1"/>
</dbReference>
<dbReference type="RefSeq" id="WP_066405071.1">
    <property type="nucleotide sequence ID" value="NZ_CP011390.1"/>
</dbReference>
<keyword evidence="3" id="KW-1185">Reference proteome</keyword>
<dbReference type="Proteomes" id="UP000077177">
    <property type="component" value="Chromosome"/>
</dbReference>
<reference evidence="3" key="1">
    <citation type="submission" date="2015-01" db="EMBL/GenBank/DDBJ databases">
        <title>Flavisolibacter sp./LCS9/ whole genome sequencing.</title>
        <authorList>
            <person name="Kim M.K."/>
            <person name="Srinivasan S."/>
            <person name="Lee J.-J."/>
        </authorList>
    </citation>
    <scope>NUCLEOTIDE SEQUENCE [LARGE SCALE GENOMIC DNA]</scope>
    <source>
        <strain evidence="3">LCS9</strain>
    </source>
</reference>
<dbReference type="AlphaFoldDB" id="A0A172TW47"/>
<dbReference type="KEGG" id="fla:SY85_12760"/>
<keyword evidence="1" id="KW-0732">Signal</keyword>
<protein>
    <recommendedName>
        <fullName evidence="4">Beta-lactamase-inhibitor-like PepSY-like domain-containing protein</fullName>
    </recommendedName>
</protein>
<feature type="signal peptide" evidence="1">
    <location>
        <begin position="1"/>
        <end position="21"/>
    </location>
</feature>
<evidence type="ECO:0000256" key="1">
    <source>
        <dbReference type="SAM" id="SignalP"/>
    </source>
</evidence>
<evidence type="ECO:0008006" key="4">
    <source>
        <dbReference type="Google" id="ProtNLM"/>
    </source>
</evidence>
<reference evidence="2 3" key="2">
    <citation type="journal article" date="2016" name="Int. J. Syst. Evol. Microbiol.">
        <title>Flavisolibacter tropicus sp. nov., isolated from tropical soil.</title>
        <authorList>
            <person name="Lee J.J."/>
            <person name="Kang M.S."/>
            <person name="Kim G.S."/>
            <person name="Lee C.S."/>
            <person name="Lim S."/>
            <person name="Lee J."/>
            <person name="Roh S.H."/>
            <person name="Kang H."/>
            <person name="Ha J.M."/>
            <person name="Bae S."/>
            <person name="Jung H.Y."/>
            <person name="Kim M.K."/>
        </authorList>
    </citation>
    <scope>NUCLEOTIDE SEQUENCE [LARGE SCALE GENOMIC DNA]</scope>
    <source>
        <strain evidence="2 3">LCS9</strain>
    </source>
</reference>
<name>A0A172TW47_9BACT</name>
<sequence length="145" mass="16340">MKHLFLALTVTVASIFQMAKASEPITPTVLASFKSTYASAQEVNWTVVDNTYKAFFKLDGKYATAYYAPDGSWIGTSRSIPVTELSSKLKFDLRKELKRAWISDLIILSTNEGDVYFATIESADAKKIVKSENGRKWSDYQTFEK</sequence>
<evidence type="ECO:0000313" key="2">
    <source>
        <dbReference type="EMBL" id="ANE51250.1"/>
    </source>
</evidence>
<dbReference type="EMBL" id="CP011390">
    <property type="protein sequence ID" value="ANE51250.1"/>
    <property type="molecule type" value="Genomic_DNA"/>
</dbReference>
<accession>A0A172TW47</accession>
<dbReference type="OrthoDB" id="674838at2"/>
<gene>
    <name evidence="2" type="ORF">SY85_12760</name>
</gene>
<dbReference type="Gene3D" id="3.10.450.360">
    <property type="match status" value="1"/>
</dbReference>
<proteinExistence type="predicted"/>
<evidence type="ECO:0000313" key="3">
    <source>
        <dbReference type="Proteomes" id="UP000077177"/>
    </source>
</evidence>